<feature type="domain" description="C2H2-type" evidence="10">
    <location>
        <begin position="104"/>
        <end position="132"/>
    </location>
</feature>
<dbReference type="GO" id="GO:0008270">
    <property type="term" value="F:zinc ion binding"/>
    <property type="evidence" value="ECO:0007669"/>
    <property type="project" value="UniProtKB-KW"/>
</dbReference>
<protein>
    <recommendedName>
        <fullName evidence="10">C2H2-type domain-containing protein</fullName>
    </recommendedName>
</protein>
<dbReference type="PANTHER" id="PTHR24404">
    <property type="entry name" value="ZINC FINGER PROTEIN"/>
    <property type="match status" value="1"/>
</dbReference>
<feature type="compositionally biased region" description="Low complexity" evidence="9">
    <location>
        <begin position="181"/>
        <end position="190"/>
    </location>
</feature>
<accession>A0A914AVA2</accession>
<dbReference type="PROSITE" id="PS50157">
    <property type="entry name" value="ZINC_FINGER_C2H2_2"/>
    <property type="match status" value="3"/>
</dbReference>
<keyword evidence="6" id="KW-0238">DNA-binding</keyword>
<dbReference type="SUPFAM" id="SSF57667">
    <property type="entry name" value="beta-beta-alpha zinc fingers"/>
    <property type="match status" value="2"/>
</dbReference>
<dbReference type="GO" id="GO:0000978">
    <property type="term" value="F:RNA polymerase II cis-regulatory region sequence-specific DNA binding"/>
    <property type="evidence" value="ECO:0007669"/>
    <property type="project" value="TreeGrafter"/>
</dbReference>
<name>A0A914AVA2_PATMI</name>
<keyword evidence="3" id="KW-0677">Repeat</keyword>
<evidence type="ECO:0000256" key="5">
    <source>
        <dbReference type="ARBA" id="ARBA00022833"/>
    </source>
</evidence>
<organism evidence="11 12">
    <name type="scientific">Patiria miniata</name>
    <name type="common">Bat star</name>
    <name type="synonym">Asterina miniata</name>
    <dbReference type="NCBI Taxonomy" id="46514"/>
    <lineage>
        <taxon>Eukaryota</taxon>
        <taxon>Metazoa</taxon>
        <taxon>Echinodermata</taxon>
        <taxon>Eleutherozoa</taxon>
        <taxon>Asterozoa</taxon>
        <taxon>Asteroidea</taxon>
        <taxon>Valvatacea</taxon>
        <taxon>Valvatida</taxon>
        <taxon>Asterinidae</taxon>
        <taxon>Patiria</taxon>
    </lineage>
</organism>
<dbReference type="Gene3D" id="3.30.160.60">
    <property type="entry name" value="Classic Zinc Finger"/>
    <property type="match status" value="3"/>
</dbReference>
<keyword evidence="12" id="KW-1185">Reference proteome</keyword>
<dbReference type="OMA" id="HINSTHR"/>
<proteinExistence type="predicted"/>
<evidence type="ECO:0000313" key="12">
    <source>
        <dbReference type="Proteomes" id="UP000887568"/>
    </source>
</evidence>
<evidence type="ECO:0000256" key="6">
    <source>
        <dbReference type="ARBA" id="ARBA00023125"/>
    </source>
</evidence>
<dbReference type="SMART" id="SM00355">
    <property type="entry name" value="ZnF_C2H2"/>
    <property type="match status" value="3"/>
</dbReference>
<keyword evidence="7" id="KW-0539">Nucleus</keyword>
<sequence length="226" mass="25978">MALHKDDMYNQFSPDPTESQLDLIARMEDEALAGPSNEPQVIPETPPHLQGIEDVENTRGNAFIVANPPADMAEEQPMDISDEDDDIAEPPRVPPQEERRRVTYSCPDCDKTFTRRFTLNRHKRRIHMQGAPNRPAPNTFRCRQCDKFFSRRDSLRRHQHVHARQAPRRNEQAPNPPPPAVADVPPDQHVPAPPPPPPRFACQTCGKTFSRRDNMMRHFRRAHRPA</sequence>
<feature type="compositionally biased region" description="Acidic residues" evidence="9">
    <location>
        <begin position="74"/>
        <end position="88"/>
    </location>
</feature>
<feature type="region of interest" description="Disordered" evidence="9">
    <location>
        <begin position="74"/>
        <end position="102"/>
    </location>
</feature>
<evidence type="ECO:0000256" key="7">
    <source>
        <dbReference type="ARBA" id="ARBA00023242"/>
    </source>
</evidence>
<dbReference type="InterPro" id="IPR050589">
    <property type="entry name" value="Ikaros_C2H2-ZF"/>
</dbReference>
<keyword evidence="2" id="KW-0479">Metal-binding</keyword>
<evidence type="ECO:0000256" key="8">
    <source>
        <dbReference type="PROSITE-ProRule" id="PRU00042"/>
    </source>
</evidence>
<reference evidence="11" key="1">
    <citation type="submission" date="2022-11" db="UniProtKB">
        <authorList>
            <consortium name="EnsemblMetazoa"/>
        </authorList>
    </citation>
    <scope>IDENTIFICATION</scope>
</reference>
<evidence type="ECO:0000256" key="1">
    <source>
        <dbReference type="ARBA" id="ARBA00004123"/>
    </source>
</evidence>
<comment type="subcellular location">
    <subcellularLocation>
        <location evidence="1">Nucleus</location>
    </subcellularLocation>
</comment>
<dbReference type="InterPro" id="IPR013087">
    <property type="entry name" value="Znf_C2H2_type"/>
</dbReference>
<feature type="region of interest" description="Disordered" evidence="9">
    <location>
        <begin position="151"/>
        <end position="200"/>
    </location>
</feature>
<dbReference type="RefSeq" id="XP_038068025.1">
    <property type="nucleotide sequence ID" value="XM_038212097.1"/>
</dbReference>
<keyword evidence="5" id="KW-0862">Zinc</keyword>
<feature type="domain" description="C2H2-type" evidence="10">
    <location>
        <begin position="140"/>
        <end position="167"/>
    </location>
</feature>
<dbReference type="PANTHER" id="PTHR24404:SF114">
    <property type="entry name" value="KLUMPFUSS, ISOFORM B-RELATED"/>
    <property type="match status" value="1"/>
</dbReference>
<evidence type="ECO:0000256" key="9">
    <source>
        <dbReference type="SAM" id="MobiDB-lite"/>
    </source>
</evidence>
<keyword evidence="4 8" id="KW-0863">Zinc-finger</keyword>
<dbReference type="InterPro" id="IPR036236">
    <property type="entry name" value="Znf_C2H2_sf"/>
</dbReference>
<dbReference type="GO" id="GO:0005634">
    <property type="term" value="C:nucleus"/>
    <property type="evidence" value="ECO:0007669"/>
    <property type="project" value="UniProtKB-SubCell"/>
</dbReference>
<dbReference type="GO" id="GO:0003700">
    <property type="term" value="F:DNA-binding transcription factor activity"/>
    <property type="evidence" value="ECO:0007669"/>
    <property type="project" value="TreeGrafter"/>
</dbReference>
<dbReference type="AlphaFoldDB" id="A0A914AVA2"/>
<dbReference type="Pfam" id="PF00096">
    <property type="entry name" value="zf-C2H2"/>
    <property type="match status" value="3"/>
</dbReference>
<evidence type="ECO:0000313" key="11">
    <source>
        <dbReference type="EnsemblMetazoa" id="XP_038068025.1"/>
    </source>
</evidence>
<evidence type="ECO:0000256" key="4">
    <source>
        <dbReference type="ARBA" id="ARBA00022771"/>
    </source>
</evidence>
<dbReference type="Proteomes" id="UP000887568">
    <property type="component" value="Unplaced"/>
</dbReference>
<dbReference type="GO" id="GO:0006357">
    <property type="term" value="P:regulation of transcription by RNA polymerase II"/>
    <property type="evidence" value="ECO:0007669"/>
    <property type="project" value="TreeGrafter"/>
</dbReference>
<dbReference type="GeneID" id="119737630"/>
<evidence type="ECO:0000256" key="3">
    <source>
        <dbReference type="ARBA" id="ARBA00022737"/>
    </source>
</evidence>
<evidence type="ECO:0000256" key="2">
    <source>
        <dbReference type="ARBA" id="ARBA00022723"/>
    </source>
</evidence>
<feature type="domain" description="C2H2-type" evidence="10">
    <location>
        <begin position="200"/>
        <end position="226"/>
    </location>
</feature>
<dbReference type="FunFam" id="3.30.160.60:FF:000100">
    <property type="entry name" value="Zinc finger 45-like"/>
    <property type="match status" value="1"/>
</dbReference>
<feature type="compositionally biased region" description="Basic residues" evidence="9">
    <location>
        <begin position="154"/>
        <end position="167"/>
    </location>
</feature>
<dbReference type="PROSITE" id="PS00028">
    <property type="entry name" value="ZINC_FINGER_C2H2_1"/>
    <property type="match status" value="3"/>
</dbReference>
<dbReference type="OrthoDB" id="6161472at2759"/>
<evidence type="ECO:0000259" key="10">
    <source>
        <dbReference type="PROSITE" id="PS50157"/>
    </source>
</evidence>
<dbReference type="EnsemblMetazoa" id="XM_038212097.1">
    <property type="protein sequence ID" value="XP_038068025.1"/>
    <property type="gene ID" value="LOC119737630"/>
</dbReference>